<proteinExistence type="predicted"/>
<dbReference type="AlphaFoldDB" id="A0A9X3SCT0"/>
<evidence type="ECO:0000256" key="1">
    <source>
        <dbReference type="SAM" id="MobiDB-lite"/>
    </source>
</evidence>
<feature type="region of interest" description="Disordered" evidence="1">
    <location>
        <begin position="42"/>
        <end position="91"/>
    </location>
</feature>
<organism evidence="2 3">
    <name type="scientific">Solirubrobacter phytolaccae</name>
    <dbReference type="NCBI Taxonomy" id="1404360"/>
    <lineage>
        <taxon>Bacteria</taxon>
        <taxon>Bacillati</taxon>
        <taxon>Actinomycetota</taxon>
        <taxon>Thermoleophilia</taxon>
        <taxon>Solirubrobacterales</taxon>
        <taxon>Solirubrobacteraceae</taxon>
        <taxon>Solirubrobacter</taxon>
    </lineage>
</organism>
<sequence>MNDTNSSSGYKLTLVGDGITVERDLDGETAMNVMSILFGGKAPEIAQPSSTGSTSKPKAPARRRARTTGESDDGKPKKKRRSGLPGVVKDLSMRPAGKKSFADFIEEKKPSTHQQKQAAILYWLKHEAGLDSGVTVDHVNTCYLEANWPRPAQIPNALSVTAYKKGWIDPSDFDDIKLTTRGEDMVQHDLPPQPKKK</sequence>
<evidence type="ECO:0000313" key="2">
    <source>
        <dbReference type="EMBL" id="MDA0179027.1"/>
    </source>
</evidence>
<dbReference type="EMBL" id="JAPDDP010000002">
    <property type="protein sequence ID" value="MDA0179027.1"/>
    <property type="molecule type" value="Genomic_DNA"/>
</dbReference>
<gene>
    <name evidence="2" type="ORF">OJ997_01875</name>
</gene>
<reference evidence="2" key="1">
    <citation type="submission" date="2022-10" db="EMBL/GenBank/DDBJ databases">
        <title>The WGS of Solirubrobacter phytolaccae KCTC 29190.</title>
        <authorList>
            <person name="Jiang Z."/>
        </authorList>
    </citation>
    <scope>NUCLEOTIDE SEQUENCE</scope>
    <source>
        <strain evidence="2">KCTC 29190</strain>
    </source>
</reference>
<accession>A0A9X3SCT0</accession>
<name>A0A9X3SCT0_9ACTN</name>
<protein>
    <submittedName>
        <fullName evidence="2">Uncharacterized protein</fullName>
    </submittedName>
</protein>
<comment type="caution">
    <text evidence="2">The sequence shown here is derived from an EMBL/GenBank/DDBJ whole genome shotgun (WGS) entry which is preliminary data.</text>
</comment>
<dbReference type="Proteomes" id="UP001147653">
    <property type="component" value="Unassembled WGS sequence"/>
</dbReference>
<evidence type="ECO:0000313" key="3">
    <source>
        <dbReference type="Proteomes" id="UP001147653"/>
    </source>
</evidence>
<dbReference type="RefSeq" id="WP_270023294.1">
    <property type="nucleotide sequence ID" value="NZ_JAPDDP010000002.1"/>
</dbReference>
<keyword evidence="3" id="KW-1185">Reference proteome</keyword>